<dbReference type="PRINTS" id="PR00184">
    <property type="entry name" value="NEISSPPORIN"/>
</dbReference>
<evidence type="ECO:0000256" key="7">
    <source>
        <dbReference type="ARBA" id="ARBA00023065"/>
    </source>
</evidence>
<keyword evidence="9" id="KW-0472">Membrane</keyword>
<dbReference type="InterPro" id="IPR050298">
    <property type="entry name" value="Gram-neg_bact_OMP"/>
</dbReference>
<evidence type="ECO:0000256" key="2">
    <source>
        <dbReference type="ARBA" id="ARBA00011233"/>
    </source>
</evidence>
<dbReference type="Pfam" id="PF13609">
    <property type="entry name" value="Porin_4"/>
    <property type="match status" value="1"/>
</dbReference>
<comment type="caution">
    <text evidence="12">The sequence shown here is derived from an EMBL/GenBank/DDBJ whole genome shotgun (WGS) entry which is preliminary data.</text>
</comment>
<dbReference type="InterPro" id="IPR002299">
    <property type="entry name" value="Porin_Neis"/>
</dbReference>
<dbReference type="Gene3D" id="2.40.160.10">
    <property type="entry name" value="Porin"/>
    <property type="match status" value="1"/>
</dbReference>
<dbReference type="OrthoDB" id="5289162at2"/>
<dbReference type="GO" id="GO:0009279">
    <property type="term" value="C:cell outer membrane"/>
    <property type="evidence" value="ECO:0007669"/>
    <property type="project" value="UniProtKB-SubCell"/>
</dbReference>
<dbReference type="GO" id="GO:0046930">
    <property type="term" value="C:pore complex"/>
    <property type="evidence" value="ECO:0007669"/>
    <property type="project" value="UniProtKB-KW"/>
</dbReference>
<gene>
    <name evidence="12" type="ORF">DUPY_01010</name>
</gene>
<keyword evidence="4" id="KW-1134">Transmembrane beta strand</keyword>
<dbReference type="InterPro" id="IPR023614">
    <property type="entry name" value="Porin_dom_sf"/>
</dbReference>
<evidence type="ECO:0000256" key="4">
    <source>
        <dbReference type="ARBA" id="ARBA00022452"/>
    </source>
</evidence>
<organism evidence="12 13">
    <name type="scientific">Duganella phyllosphaerae</name>
    <dbReference type="NCBI Taxonomy" id="762836"/>
    <lineage>
        <taxon>Bacteria</taxon>
        <taxon>Pseudomonadati</taxon>
        <taxon>Pseudomonadota</taxon>
        <taxon>Betaproteobacteria</taxon>
        <taxon>Burkholderiales</taxon>
        <taxon>Oxalobacteraceae</taxon>
        <taxon>Telluria group</taxon>
        <taxon>Duganella</taxon>
    </lineage>
</organism>
<dbReference type="InterPro" id="IPR001702">
    <property type="entry name" value="Porin_Gram-ve"/>
</dbReference>
<keyword evidence="7" id="KW-0406">Ion transport</keyword>
<reference evidence="13" key="1">
    <citation type="journal article" date="2016" name="Front. Microbiol.">
        <title>Molecular Keys to the Janthinobacterium and Duganella spp. Interaction with the Plant Pathogen Fusarium graminearum.</title>
        <authorList>
            <person name="Haack F.S."/>
            <person name="Poehlein A."/>
            <person name="Kroger C."/>
            <person name="Voigt C.A."/>
            <person name="Piepenbring M."/>
            <person name="Bode H.B."/>
            <person name="Daniel R."/>
            <person name="Schafer W."/>
            <person name="Streit W.R."/>
        </authorList>
    </citation>
    <scope>NUCLEOTIDE SEQUENCE [LARGE SCALE GENOMIC DNA]</scope>
    <source>
        <strain evidence="13">T54</strain>
    </source>
</reference>
<dbReference type="GO" id="GO:0015288">
    <property type="term" value="F:porin activity"/>
    <property type="evidence" value="ECO:0007669"/>
    <property type="project" value="UniProtKB-KW"/>
</dbReference>
<evidence type="ECO:0000256" key="10">
    <source>
        <dbReference type="ARBA" id="ARBA00023237"/>
    </source>
</evidence>
<dbReference type="GO" id="GO:0034220">
    <property type="term" value="P:monoatomic ion transmembrane transport"/>
    <property type="evidence" value="ECO:0007669"/>
    <property type="project" value="InterPro"/>
</dbReference>
<dbReference type="SUPFAM" id="SSF56935">
    <property type="entry name" value="Porins"/>
    <property type="match status" value="1"/>
</dbReference>
<keyword evidence="6" id="KW-0732">Signal</keyword>
<dbReference type="EMBL" id="LROM01000007">
    <property type="protein sequence ID" value="OFA09212.1"/>
    <property type="molecule type" value="Genomic_DNA"/>
</dbReference>
<dbReference type="PATRIC" id="fig|762836.4.peg.105"/>
<proteinExistence type="predicted"/>
<keyword evidence="13" id="KW-1185">Reference proteome</keyword>
<comment type="subcellular location">
    <subcellularLocation>
        <location evidence="1">Cell outer membrane</location>
        <topology evidence="1">Multi-pass membrane protein</topology>
    </subcellularLocation>
</comment>
<name>A0A1E7X8D3_9BURK</name>
<protein>
    <submittedName>
        <fullName evidence="12">Outer membrane porin protein</fullName>
    </submittedName>
</protein>
<dbReference type="CDD" id="cd00342">
    <property type="entry name" value="gram_neg_porins"/>
    <property type="match status" value="1"/>
</dbReference>
<dbReference type="Proteomes" id="UP000175989">
    <property type="component" value="Unassembled WGS sequence"/>
</dbReference>
<sequence>MIIGGFAAQAQAQSNVTIYGLVDVGMVSERGGAAGSVTKVTSGIGGQSRLGFRGTEDLGNGLSAIFQLEAGIKVDDGTLDNTNSALFNRAAMVGLKSKDAGTLTIGRQQTMLYNALSQVADPFGAGYAGSAKNLFPTSGNLTRVSNSLVYTTPTFSGFTIDGQYALGEQAGSSEAARQFGLGMAYSQGPLNVRVVYNNRNNDTVANGIVTERDTGKNTLVAMNYDFQVVKAYVAYGTNKGLNSAPLPVANAFAYRVAPTASLDSDNILVGAQIPVGAGTIMTSYTRKNDKTNFNQDADQFAVGYLYALSKRTGAYASYAKIKNKNGAGYTVGNNNEPGTGDKAFNVGVRHSF</sequence>
<dbReference type="PANTHER" id="PTHR34501:SF9">
    <property type="entry name" value="MAJOR OUTER MEMBRANE PROTEIN P.IA"/>
    <property type="match status" value="1"/>
</dbReference>
<keyword evidence="5" id="KW-0812">Transmembrane</keyword>
<keyword evidence="10" id="KW-0998">Cell outer membrane</keyword>
<evidence type="ECO:0000256" key="8">
    <source>
        <dbReference type="ARBA" id="ARBA00023114"/>
    </source>
</evidence>
<evidence type="ECO:0000256" key="9">
    <source>
        <dbReference type="ARBA" id="ARBA00023136"/>
    </source>
</evidence>
<evidence type="ECO:0000256" key="6">
    <source>
        <dbReference type="ARBA" id="ARBA00022729"/>
    </source>
</evidence>
<evidence type="ECO:0000259" key="11">
    <source>
        <dbReference type="Pfam" id="PF13609"/>
    </source>
</evidence>
<evidence type="ECO:0000313" key="13">
    <source>
        <dbReference type="Proteomes" id="UP000175989"/>
    </source>
</evidence>
<comment type="subunit">
    <text evidence="2">Homotrimer.</text>
</comment>
<accession>A0A1E7X8D3</accession>
<keyword evidence="8" id="KW-0626">Porin</keyword>
<evidence type="ECO:0000256" key="1">
    <source>
        <dbReference type="ARBA" id="ARBA00004571"/>
    </source>
</evidence>
<evidence type="ECO:0000256" key="3">
    <source>
        <dbReference type="ARBA" id="ARBA00022448"/>
    </source>
</evidence>
<evidence type="ECO:0000313" key="12">
    <source>
        <dbReference type="EMBL" id="OFA09212.1"/>
    </source>
</evidence>
<dbReference type="PRINTS" id="PR00182">
    <property type="entry name" value="ECOLNEIPORIN"/>
</dbReference>
<evidence type="ECO:0000256" key="5">
    <source>
        <dbReference type="ARBA" id="ARBA00022692"/>
    </source>
</evidence>
<keyword evidence="3" id="KW-0813">Transport</keyword>
<feature type="domain" description="Porin" evidence="11">
    <location>
        <begin position="5"/>
        <end position="325"/>
    </location>
</feature>
<dbReference type="AlphaFoldDB" id="A0A1E7X8D3"/>
<dbReference type="InterPro" id="IPR033900">
    <property type="entry name" value="Gram_neg_porin_domain"/>
</dbReference>
<dbReference type="PANTHER" id="PTHR34501">
    <property type="entry name" value="PROTEIN YDDL-RELATED"/>
    <property type="match status" value="1"/>
</dbReference>